<organism evidence="4 5">
    <name type="scientific">Candidatus Deianiraea vastatrix</name>
    <dbReference type="NCBI Taxonomy" id="2163644"/>
    <lineage>
        <taxon>Bacteria</taxon>
        <taxon>Pseudomonadati</taxon>
        <taxon>Pseudomonadota</taxon>
        <taxon>Alphaproteobacteria</taxon>
        <taxon>Rickettsiales</taxon>
        <taxon>Candidatus Deianiraeaceae</taxon>
        <taxon>Candidatus Deianiraea</taxon>
    </lineage>
</organism>
<dbReference type="Pfam" id="PF00782">
    <property type="entry name" value="DSPc"/>
    <property type="match status" value="1"/>
</dbReference>
<dbReference type="Gene3D" id="3.90.190.10">
    <property type="entry name" value="Protein tyrosine phosphatase superfamily"/>
    <property type="match status" value="1"/>
</dbReference>
<evidence type="ECO:0000313" key="4">
    <source>
        <dbReference type="EMBL" id="QED23026.1"/>
    </source>
</evidence>
<feature type="domain" description="Tyrosine specific protein phosphatases" evidence="3">
    <location>
        <begin position="89"/>
        <end position="147"/>
    </location>
</feature>
<reference evidence="4 5" key="1">
    <citation type="journal article" date="2019" name="ISME J.">
        <title>Deianiraea, an extracellular bacterium associated with the ciliate Paramecium, suggests an alternative scenario for the evolution of Rickettsiales.</title>
        <authorList>
            <person name="Castelli M."/>
            <person name="Sabaneyeva E."/>
            <person name="Lanzoni O."/>
            <person name="Lebedeva N."/>
            <person name="Floriano A.M."/>
            <person name="Gaiarsa S."/>
            <person name="Benken K."/>
            <person name="Modeo L."/>
            <person name="Bandi C."/>
            <person name="Potekhin A."/>
            <person name="Sassera D."/>
            <person name="Petroni G."/>
        </authorList>
    </citation>
    <scope>NUCLEOTIDE SEQUENCE [LARGE SCALE GENOMIC DNA]</scope>
    <source>
        <strain evidence="4">CyL4-1</strain>
    </source>
</reference>
<dbReference type="RefSeq" id="WP_146820326.1">
    <property type="nucleotide sequence ID" value="NZ_CP029077.1"/>
</dbReference>
<dbReference type="GO" id="GO:0033550">
    <property type="term" value="F:MAP kinase tyrosine phosphatase activity"/>
    <property type="evidence" value="ECO:0007669"/>
    <property type="project" value="TreeGrafter"/>
</dbReference>
<dbReference type="InterPro" id="IPR000340">
    <property type="entry name" value="Dual-sp_phosphatase_cat-dom"/>
</dbReference>
<dbReference type="PROSITE" id="PS00383">
    <property type="entry name" value="TYR_PHOSPHATASE_1"/>
    <property type="match status" value="1"/>
</dbReference>
<dbReference type="InterPro" id="IPR000387">
    <property type="entry name" value="Tyr_Pase_dom"/>
</dbReference>
<dbReference type="EMBL" id="CP029077">
    <property type="protein sequence ID" value="QED23026.1"/>
    <property type="molecule type" value="Genomic_DNA"/>
</dbReference>
<name>A0A5B8XDC9_9RICK</name>
<evidence type="ECO:0000313" key="5">
    <source>
        <dbReference type="Proteomes" id="UP000321934"/>
    </source>
</evidence>
<dbReference type="GO" id="GO:0008330">
    <property type="term" value="F:protein tyrosine/threonine phosphatase activity"/>
    <property type="evidence" value="ECO:0007669"/>
    <property type="project" value="TreeGrafter"/>
</dbReference>
<dbReference type="GO" id="GO:0005737">
    <property type="term" value="C:cytoplasm"/>
    <property type="evidence" value="ECO:0007669"/>
    <property type="project" value="TreeGrafter"/>
</dbReference>
<dbReference type="OrthoDB" id="9814896at2"/>
<accession>A0A5B8XDC9</accession>
<dbReference type="InterPro" id="IPR016130">
    <property type="entry name" value="Tyr_Pase_AS"/>
</dbReference>
<dbReference type="GO" id="GO:0017017">
    <property type="term" value="F:MAP kinase tyrosine/serine/threonine phosphatase activity"/>
    <property type="evidence" value="ECO:0007669"/>
    <property type="project" value="TreeGrafter"/>
</dbReference>
<dbReference type="SMART" id="SM00195">
    <property type="entry name" value="DSPc"/>
    <property type="match status" value="1"/>
</dbReference>
<proteinExistence type="predicted"/>
<dbReference type="CDD" id="cd14498">
    <property type="entry name" value="DSP"/>
    <property type="match status" value="1"/>
</dbReference>
<evidence type="ECO:0000256" key="1">
    <source>
        <dbReference type="ARBA" id="ARBA00022801"/>
    </source>
</evidence>
<evidence type="ECO:0000259" key="3">
    <source>
        <dbReference type="PROSITE" id="PS50056"/>
    </source>
</evidence>
<keyword evidence="5" id="KW-1185">Reference proteome</keyword>
<dbReference type="AlphaFoldDB" id="A0A5B8XDC9"/>
<sequence>MIEVYKNLFVGSENDYFNIQNQDNWSVIHACKNFHNQILGVKGMQRIPPSNPERNFAIRNNKLSLNLIDGDDYKGLQQIYRDEINLIMNKAIDFINENIKTNKILVHCNQGVSRSPTIALLYLKKYTNALDNLPLKDAILEFKKLYPFYNPKNGMIEYVESQLLN</sequence>
<keyword evidence="1" id="KW-0378">Hydrolase</keyword>
<dbReference type="PANTHER" id="PTHR10159:SF519">
    <property type="entry name" value="DUAL SPECIFICITY PROTEIN PHOSPHATASE MPK3"/>
    <property type="match status" value="1"/>
</dbReference>
<protein>
    <submittedName>
        <fullName evidence="4">Putative dual specificity protein phosphatase</fullName>
    </submittedName>
</protein>
<keyword evidence="2" id="KW-0904">Protein phosphatase</keyword>
<dbReference type="Proteomes" id="UP000321934">
    <property type="component" value="Chromosome"/>
</dbReference>
<dbReference type="PANTHER" id="PTHR10159">
    <property type="entry name" value="DUAL SPECIFICITY PROTEIN PHOSPHATASE"/>
    <property type="match status" value="1"/>
</dbReference>
<dbReference type="InterPro" id="IPR020422">
    <property type="entry name" value="TYR_PHOSPHATASE_DUAL_dom"/>
</dbReference>
<dbReference type="PROSITE" id="PS50056">
    <property type="entry name" value="TYR_PHOSPHATASE_2"/>
    <property type="match status" value="1"/>
</dbReference>
<dbReference type="SUPFAM" id="SSF52799">
    <property type="entry name" value="(Phosphotyrosine protein) phosphatases II"/>
    <property type="match status" value="1"/>
</dbReference>
<evidence type="ECO:0000256" key="2">
    <source>
        <dbReference type="ARBA" id="ARBA00022912"/>
    </source>
</evidence>
<dbReference type="InterPro" id="IPR029021">
    <property type="entry name" value="Prot-tyrosine_phosphatase-like"/>
</dbReference>
<gene>
    <name evidence="4" type="ORF">Deia_00218</name>
</gene>